<feature type="transmembrane region" description="Helical" evidence="5">
    <location>
        <begin position="124"/>
        <end position="143"/>
    </location>
</feature>
<comment type="subcellular location">
    <subcellularLocation>
        <location evidence="1">Membrane</location>
        <topology evidence="1">Multi-pass membrane protein</topology>
    </subcellularLocation>
</comment>
<proteinExistence type="predicted"/>
<organism evidence="7 8">
    <name type="scientific">Nocardioides zeicaulis</name>
    <dbReference type="NCBI Taxonomy" id="1776857"/>
    <lineage>
        <taxon>Bacteria</taxon>
        <taxon>Bacillati</taxon>
        <taxon>Actinomycetota</taxon>
        <taxon>Actinomycetes</taxon>
        <taxon>Propionibacteriales</taxon>
        <taxon>Nocardioidaceae</taxon>
        <taxon>Nocardioides</taxon>
    </lineage>
</organism>
<evidence type="ECO:0000313" key="7">
    <source>
        <dbReference type="EMBL" id="MFC0222219.1"/>
    </source>
</evidence>
<dbReference type="SUPFAM" id="SSF52833">
    <property type="entry name" value="Thioredoxin-like"/>
    <property type="match status" value="1"/>
</dbReference>
<evidence type="ECO:0000256" key="4">
    <source>
        <dbReference type="ARBA" id="ARBA00023136"/>
    </source>
</evidence>
<dbReference type="Proteomes" id="UP001589698">
    <property type="component" value="Unassembled WGS sequence"/>
</dbReference>
<evidence type="ECO:0000256" key="2">
    <source>
        <dbReference type="ARBA" id="ARBA00022692"/>
    </source>
</evidence>
<accession>A0ABV6DZR7</accession>
<evidence type="ECO:0000256" key="1">
    <source>
        <dbReference type="ARBA" id="ARBA00004141"/>
    </source>
</evidence>
<evidence type="ECO:0000313" key="8">
    <source>
        <dbReference type="Proteomes" id="UP001589698"/>
    </source>
</evidence>
<dbReference type="EMBL" id="JBHLXH010000001">
    <property type="protein sequence ID" value="MFC0222219.1"/>
    <property type="molecule type" value="Genomic_DNA"/>
</dbReference>
<evidence type="ECO:0000256" key="5">
    <source>
        <dbReference type="SAM" id="Phobius"/>
    </source>
</evidence>
<protein>
    <submittedName>
        <fullName evidence="7">TlpA family protein disulfide reductase</fullName>
    </submittedName>
</protein>
<dbReference type="RefSeq" id="WP_378517877.1">
    <property type="nucleotide sequence ID" value="NZ_CBCSDI010000021.1"/>
</dbReference>
<keyword evidence="3 5" id="KW-1133">Transmembrane helix</keyword>
<keyword evidence="4 5" id="KW-0472">Membrane</keyword>
<feature type="transmembrane region" description="Helical" evidence="5">
    <location>
        <begin position="60"/>
        <end position="84"/>
    </location>
</feature>
<dbReference type="Gene3D" id="3.40.30.10">
    <property type="entry name" value="Glutaredoxin"/>
    <property type="match status" value="1"/>
</dbReference>
<name>A0ABV6DZR7_9ACTN</name>
<evidence type="ECO:0000256" key="3">
    <source>
        <dbReference type="ARBA" id="ARBA00022989"/>
    </source>
</evidence>
<dbReference type="InterPro" id="IPR036249">
    <property type="entry name" value="Thioredoxin-like_sf"/>
</dbReference>
<comment type="caution">
    <text evidence="7">The sequence shown here is derived from an EMBL/GenBank/DDBJ whole genome shotgun (WGS) entry which is preliminary data.</text>
</comment>
<feature type="domain" description="Methylamine utilisation protein MauE" evidence="6">
    <location>
        <begin position="8"/>
        <end position="135"/>
    </location>
</feature>
<keyword evidence="8" id="KW-1185">Reference proteome</keyword>
<reference evidence="7 8" key="1">
    <citation type="submission" date="2024-09" db="EMBL/GenBank/DDBJ databases">
        <authorList>
            <person name="Sun Q."/>
            <person name="Mori K."/>
        </authorList>
    </citation>
    <scope>NUCLEOTIDE SEQUENCE [LARGE SCALE GENOMIC DNA]</scope>
    <source>
        <strain evidence="7 8">CCM 8654</strain>
    </source>
</reference>
<feature type="transmembrane region" description="Helical" evidence="5">
    <location>
        <begin position="155"/>
        <end position="173"/>
    </location>
</feature>
<gene>
    <name evidence="7" type="ORF">ACFFJG_06980</name>
</gene>
<keyword evidence="2 5" id="KW-0812">Transmembrane</keyword>
<dbReference type="InterPro" id="IPR009908">
    <property type="entry name" value="Methylamine_util_MauE"/>
</dbReference>
<dbReference type="Pfam" id="PF07291">
    <property type="entry name" value="MauE"/>
    <property type="match status" value="1"/>
</dbReference>
<sequence>MSGAPVASLLVLLTLSDVLAVSGLAKLRTPLAVEDAFVALRVPTLVPRRAAARLLPWLELALAALLLLSPAGPLVAVGAVVVALMATYTVLVARATGFEGPVDCACFGSLGQHRVDSRTVARNLLLLALSVVATLVALDGGSAPAAAGRLGSDGWWTLAAAAAAVAVAVLVVGGRPDAEPERAGEPVLEYERQPIPYGVLRMPDGTTATLAELASTQARLLVVLNTHCGPCLRTAEKLDAWAARLAPAVGLVAVYAEDGLTTTHADTLSAVEPDRNVRRVFSVGAPGAVLLGADGLMAGGPVAGERDVERFVDDVAEQLAEAPPLDLD</sequence>
<evidence type="ECO:0000259" key="6">
    <source>
        <dbReference type="Pfam" id="PF07291"/>
    </source>
</evidence>